<keyword evidence="8" id="KW-0057">Aromatic amino acid biosynthesis</keyword>
<dbReference type="InterPro" id="IPR036291">
    <property type="entry name" value="NAD(P)-bd_dom_sf"/>
</dbReference>
<dbReference type="PANTHER" id="PTHR21363:SF0">
    <property type="entry name" value="PREPHENATE DEHYDROGENASE [NADP(+)]"/>
    <property type="match status" value="1"/>
</dbReference>
<dbReference type="GO" id="GO:0006571">
    <property type="term" value="P:tyrosine biosynthetic process"/>
    <property type="evidence" value="ECO:0007669"/>
    <property type="project" value="UniProtKB-UniPathway"/>
</dbReference>
<evidence type="ECO:0000313" key="13">
    <source>
        <dbReference type="Proteomes" id="UP000187338"/>
    </source>
</evidence>
<dbReference type="GO" id="GO:0008977">
    <property type="term" value="F:prephenate dehydrogenase (NAD+) activity"/>
    <property type="evidence" value="ECO:0007669"/>
    <property type="project" value="UniProtKB-EC"/>
</dbReference>
<dbReference type="EMBL" id="BDJL01000020">
    <property type="protein sequence ID" value="GAV24894.1"/>
    <property type="molecule type" value="Genomic_DNA"/>
</dbReference>
<evidence type="ECO:0000256" key="8">
    <source>
        <dbReference type="ARBA" id="ARBA00023141"/>
    </source>
</evidence>
<dbReference type="Pfam" id="PF20463">
    <property type="entry name" value="PDH_C"/>
    <property type="match status" value="1"/>
</dbReference>
<evidence type="ECO:0000313" key="12">
    <source>
        <dbReference type="EMBL" id="GAV24894.1"/>
    </source>
</evidence>
<protein>
    <recommendedName>
        <fullName evidence="4">Prephenate dehydrogenase</fullName>
        <ecNumber evidence="3">1.3.1.12</ecNumber>
    </recommendedName>
</protein>
<dbReference type="CDD" id="cd04909">
    <property type="entry name" value="ACT_PDH-BS"/>
    <property type="match status" value="1"/>
</dbReference>
<keyword evidence="7" id="KW-0520">NAD</keyword>
<dbReference type="SUPFAM" id="SSF51735">
    <property type="entry name" value="NAD(P)-binding Rossmann-fold domains"/>
    <property type="match status" value="1"/>
</dbReference>
<dbReference type="Gene3D" id="3.30.70.260">
    <property type="match status" value="1"/>
</dbReference>
<evidence type="ECO:0000256" key="3">
    <source>
        <dbReference type="ARBA" id="ARBA00012068"/>
    </source>
</evidence>
<evidence type="ECO:0000256" key="6">
    <source>
        <dbReference type="ARBA" id="ARBA00023002"/>
    </source>
</evidence>
<dbReference type="EC" id="1.3.1.12" evidence="3"/>
<dbReference type="OrthoDB" id="9802008at2"/>
<gene>
    <name evidence="12" type="ORF">ciss_08270</name>
</gene>
<dbReference type="PROSITE" id="PS51176">
    <property type="entry name" value="PDH_ADH"/>
    <property type="match status" value="1"/>
</dbReference>
<feature type="domain" description="ACT" evidence="11">
    <location>
        <begin position="292"/>
        <end position="361"/>
    </location>
</feature>
<evidence type="ECO:0000256" key="4">
    <source>
        <dbReference type="ARBA" id="ARBA00016891"/>
    </source>
</evidence>
<comment type="pathway">
    <text evidence="1">Amino-acid biosynthesis; L-tyrosine biosynthesis; (4-hydroxyphenyl)pyruvate from prephenate (NAD(+) route): step 1/1.</text>
</comment>
<dbReference type="STRING" id="661089.ciss_08270"/>
<dbReference type="PROSITE" id="PS51671">
    <property type="entry name" value="ACT"/>
    <property type="match status" value="1"/>
</dbReference>
<evidence type="ECO:0000256" key="5">
    <source>
        <dbReference type="ARBA" id="ARBA00022498"/>
    </source>
</evidence>
<evidence type="ECO:0000259" key="11">
    <source>
        <dbReference type="PROSITE" id="PS51671"/>
    </source>
</evidence>
<dbReference type="SUPFAM" id="SSF55021">
    <property type="entry name" value="ACT-like"/>
    <property type="match status" value="1"/>
</dbReference>
<dbReference type="InterPro" id="IPR002912">
    <property type="entry name" value="ACT_dom"/>
</dbReference>
<dbReference type="RefSeq" id="WP_075865078.1">
    <property type="nucleotide sequence ID" value="NZ_BDJL01000020.1"/>
</dbReference>
<comment type="catalytic activity">
    <reaction evidence="9">
        <text>prephenate + NAD(+) = 3-(4-hydroxyphenyl)pyruvate + CO2 + NADH</text>
        <dbReference type="Rhea" id="RHEA:13869"/>
        <dbReference type="ChEBI" id="CHEBI:16526"/>
        <dbReference type="ChEBI" id="CHEBI:29934"/>
        <dbReference type="ChEBI" id="CHEBI:36242"/>
        <dbReference type="ChEBI" id="CHEBI:57540"/>
        <dbReference type="ChEBI" id="CHEBI:57945"/>
        <dbReference type="EC" id="1.3.1.12"/>
    </reaction>
</comment>
<dbReference type="InterPro" id="IPR003099">
    <property type="entry name" value="Prephen_DH"/>
</dbReference>
<dbReference type="GO" id="GO:0004665">
    <property type="term" value="F:prephenate dehydrogenase (NADP+) activity"/>
    <property type="evidence" value="ECO:0007669"/>
    <property type="project" value="InterPro"/>
</dbReference>
<accession>A0A1L8D177</accession>
<dbReference type="InterPro" id="IPR046825">
    <property type="entry name" value="PDH_C"/>
</dbReference>
<evidence type="ECO:0000256" key="2">
    <source>
        <dbReference type="ARBA" id="ARBA00007964"/>
    </source>
</evidence>
<evidence type="ECO:0000256" key="7">
    <source>
        <dbReference type="ARBA" id="ARBA00023027"/>
    </source>
</evidence>
<dbReference type="SUPFAM" id="SSF48179">
    <property type="entry name" value="6-phosphogluconate dehydrogenase C-terminal domain-like"/>
    <property type="match status" value="1"/>
</dbReference>
<dbReference type="Pfam" id="PF01842">
    <property type="entry name" value="ACT"/>
    <property type="match status" value="1"/>
</dbReference>
<dbReference type="GO" id="GO:0070403">
    <property type="term" value="F:NAD+ binding"/>
    <property type="evidence" value="ECO:0007669"/>
    <property type="project" value="InterPro"/>
</dbReference>
<reference evidence="13" key="1">
    <citation type="submission" date="2016-12" db="EMBL/GenBank/DDBJ databases">
        <title>Draft Genome Sequences od Carboxydothermus pertinax and islandicus, Hydrogenogenic Carboxydotrophic Bacteria.</title>
        <authorList>
            <person name="Fukuyama Y."/>
            <person name="Ohmae K."/>
            <person name="Yoneda Y."/>
            <person name="Yoshida T."/>
            <person name="Sako Y."/>
        </authorList>
    </citation>
    <scope>NUCLEOTIDE SEQUENCE [LARGE SCALE GENOMIC DNA]</scope>
    <source>
        <strain evidence="13">SET</strain>
    </source>
</reference>
<feature type="domain" description="Prephenate/arogenate dehydrogenase" evidence="10">
    <location>
        <begin position="4"/>
        <end position="287"/>
    </location>
</feature>
<dbReference type="Proteomes" id="UP000187338">
    <property type="component" value="Unassembled WGS sequence"/>
</dbReference>
<dbReference type="InterPro" id="IPR008927">
    <property type="entry name" value="6-PGluconate_DH-like_C_sf"/>
</dbReference>
<comment type="similarity">
    <text evidence="2">Belongs to the prephenate/arogenate dehydrogenase family.</text>
</comment>
<dbReference type="UniPathway" id="UPA00122">
    <property type="reaction ID" value="UER00961"/>
</dbReference>
<keyword evidence="13" id="KW-1185">Reference proteome</keyword>
<name>A0A1L8D177_9THEO</name>
<dbReference type="Gene3D" id="3.40.50.720">
    <property type="entry name" value="NAD(P)-binding Rossmann-like Domain"/>
    <property type="match status" value="1"/>
</dbReference>
<proteinExistence type="inferred from homology"/>
<comment type="caution">
    <text evidence="12">The sequence shown here is derived from an EMBL/GenBank/DDBJ whole genome shotgun (WGS) entry which is preliminary data.</text>
</comment>
<dbReference type="Gene3D" id="1.10.3660.10">
    <property type="entry name" value="6-phosphogluconate dehydrogenase C-terminal like domain"/>
    <property type="match status" value="1"/>
</dbReference>
<evidence type="ECO:0000256" key="1">
    <source>
        <dbReference type="ARBA" id="ARBA00005067"/>
    </source>
</evidence>
<sequence>MKEMKIGIVGLGLIGGSLARAFSYLGYQVYGIDTNLQYVELAYREKVIVNNHSDLNLLTSCDFVFLATPPEATLKLIPTLNFLKPETIITDTVSIKGEIMQTARKKLTHAKNFIGGHPLTGMERRGYQAGHRFLFENSYYFLIPGPDTPEDTVNKLKGLLEKIGALVIVSDVTTHDRITAQLSHLPHAIAYSLCRMCQKEDDNQLLLKLAAGGFRDLTRIAASSPELWSEILLYNREEVAKSIDLFIGELLTLKDLLMAGNRNEINAFLKEGQEFRINLNQNGKGYLLPLYDLTANIPDRPGMLAKVTGLLARFNINIKDIEILKAREGDGGVLKLSFATFEERQKAFSLLEKEGYRPVLR</sequence>
<organism evidence="12 13">
    <name type="scientific">Carboxydothermus islandicus</name>
    <dbReference type="NCBI Taxonomy" id="661089"/>
    <lineage>
        <taxon>Bacteria</taxon>
        <taxon>Bacillati</taxon>
        <taxon>Bacillota</taxon>
        <taxon>Clostridia</taxon>
        <taxon>Thermoanaerobacterales</taxon>
        <taxon>Thermoanaerobacteraceae</taxon>
        <taxon>Carboxydothermus</taxon>
    </lineage>
</organism>
<evidence type="ECO:0000256" key="9">
    <source>
        <dbReference type="ARBA" id="ARBA00049260"/>
    </source>
</evidence>
<dbReference type="AlphaFoldDB" id="A0A1L8D177"/>
<keyword evidence="5" id="KW-0827">Tyrosine biosynthesis</keyword>
<dbReference type="InterPro" id="IPR046826">
    <property type="entry name" value="PDH_N"/>
</dbReference>
<dbReference type="PANTHER" id="PTHR21363">
    <property type="entry name" value="PREPHENATE DEHYDROGENASE"/>
    <property type="match status" value="1"/>
</dbReference>
<keyword evidence="8" id="KW-0028">Amino-acid biosynthesis</keyword>
<dbReference type="Pfam" id="PF02153">
    <property type="entry name" value="PDH_N"/>
    <property type="match status" value="1"/>
</dbReference>
<dbReference type="InterPro" id="IPR050812">
    <property type="entry name" value="Preph/Arog_dehydrog"/>
</dbReference>
<evidence type="ECO:0000259" key="10">
    <source>
        <dbReference type="PROSITE" id="PS51176"/>
    </source>
</evidence>
<dbReference type="InterPro" id="IPR045865">
    <property type="entry name" value="ACT-like_dom_sf"/>
</dbReference>
<keyword evidence="6" id="KW-0560">Oxidoreductase</keyword>